<keyword evidence="3" id="KW-1185">Reference proteome</keyword>
<evidence type="ECO:0000313" key="2">
    <source>
        <dbReference type="EMBL" id="KAK9820005.1"/>
    </source>
</evidence>
<dbReference type="InterPro" id="IPR029069">
    <property type="entry name" value="HotDog_dom_sf"/>
</dbReference>
<reference evidence="2 3" key="1">
    <citation type="journal article" date="2024" name="Nat. Commun.">
        <title>Phylogenomics reveals the evolutionary origins of lichenization in chlorophyte algae.</title>
        <authorList>
            <person name="Puginier C."/>
            <person name="Libourel C."/>
            <person name="Otte J."/>
            <person name="Skaloud P."/>
            <person name="Haon M."/>
            <person name="Grisel S."/>
            <person name="Petersen M."/>
            <person name="Berrin J.G."/>
            <person name="Delaux P.M."/>
            <person name="Dal Grande F."/>
            <person name="Keller J."/>
        </authorList>
    </citation>
    <scope>NUCLEOTIDE SEQUENCE [LARGE SCALE GENOMIC DNA]</scope>
    <source>
        <strain evidence="2 3">SAG 2043</strain>
    </source>
</reference>
<proteinExistence type="predicted"/>
<protein>
    <recommendedName>
        <fullName evidence="4">Thioesterase domain-containing protein</fullName>
    </recommendedName>
</protein>
<dbReference type="SUPFAM" id="SSF54637">
    <property type="entry name" value="Thioesterase/thiol ester dehydrase-isomerase"/>
    <property type="match status" value="1"/>
</dbReference>
<organism evidence="2 3">
    <name type="scientific">[Myrmecia] bisecta</name>
    <dbReference type="NCBI Taxonomy" id="41462"/>
    <lineage>
        <taxon>Eukaryota</taxon>
        <taxon>Viridiplantae</taxon>
        <taxon>Chlorophyta</taxon>
        <taxon>core chlorophytes</taxon>
        <taxon>Trebouxiophyceae</taxon>
        <taxon>Trebouxiales</taxon>
        <taxon>Trebouxiaceae</taxon>
        <taxon>Myrmecia</taxon>
    </lineage>
</organism>
<accession>A0AAW1QF06</accession>
<dbReference type="AlphaFoldDB" id="A0AAW1QF06"/>
<evidence type="ECO:0000313" key="3">
    <source>
        <dbReference type="Proteomes" id="UP001489004"/>
    </source>
</evidence>
<name>A0AAW1QF06_9CHLO</name>
<comment type="caution">
    <text evidence="2">The sequence shown here is derived from an EMBL/GenBank/DDBJ whole genome shotgun (WGS) entry which is preliminary data.</text>
</comment>
<feature type="region of interest" description="Disordered" evidence="1">
    <location>
        <begin position="64"/>
        <end position="87"/>
    </location>
</feature>
<evidence type="ECO:0000256" key="1">
    <source>
        <dbReference type="SAM" id="MobiDB-lite"/>
    </source>
</evidence>
<sequence>MFELNMEVRDYEVDRFGVVNNAVYANYLHHAMSDLDLSMLFGLFIAETVAGLPATDTTREYREAPRAYKRHERLRGTPLRETPCGPR</sequence>
<gene>
    <name evidence="2" type="ORF">WJX72_005038</name>
</gene>
<dbReference type="EMBL" id="JALJOR010000003">
    <property type="protein sequence ID" value="KAK9820005.1"/>
    <property type="molecule type" value="Genomic_DNA"/>
</dbReference>
<dbReference type="Proteomes" id="UP001489004">
    <property type="component" value="Unassembled WGS sequence"/>
</dbReference>
<dbReference type="Gene3D" id="3.10.129.10">
    <property type="entry name" value="Hotdog Thioesterase"/>
    <property type="match status" value="1"/>
</dbReference>
<evidence type="ECO:0008006" key="4">
    <source>
        <dbReference type="Google" id="ProtNLM"/>
    </source>
</evidence>